<gene>
    <name evidence="1" type="ORF">NUW58_g4624</name>
</gene>
<accession>A0ACC1P6W0</accession>
<keyword evidence="2" id="KW-1185">Reference proteome</keyword>
<sequence length="171" mass="19020">MDDTTTLVSELLNKLADLDQKVYNYRQDMANEFQRYSRHLLHDVPEHVSTQVEEAVADKLHNYSALSPAFALDSASADLGRSAVGRWTRRRTGSRRLRELYEAAGNAYARPLAGSSGPSCCLTEMKNQRCQCCRIPTSTISPEHRITHGRLRPSIGWASGSPQPLTSVTCV</sequence>
<dbReference type="Proteomes" id="UP001143856">
    <property type="component" value="Unassembled WGS sequence"/>
</dbReference>
<dbReference type="EMBL" id="JAPDGR010000825">
    <property type="protein sequence ID" value="KAJ2987224.1"/>
    <property type="molecule type" value="Genomic_DNA"/>
</dbReference>
<proteinExistence type="predicted"/>
<organism evidence="1 2">
    <name type="scientific">Xylaria curta</name>
    <dbReference type="NCBI Taxonomy" id="42375"/>
    <lineage>
        <taxon>Eukaryota</taxon>
        <taxon>Fungi</taxon>
        <taxon>Dikarya</taxon>
        <taxon>Ascomycota</taxon>
        <taxon>Pezizomycotina</taxon>
        <taxon>Sordariomycetes</taxon>
        <taxon>Xylariomycetidae</taxon>
        <taxon>Xylariales</taxon>
        <taxon>Xylariaceae</taxon>
        <taxon>Xylaria</taxon>
    </lineage>
</organism>
<comment type="caution">
    <text evidence="1">The sequence shown here is derived from an EMBL/GenBank/DDBJ whole genome shotgun (WGS) entry which is preliminary data.</text>
</comment>
<reference evidence="1" key="1">
    <citation type="submission" date="2022-10" db="EMBL/GenBank/DDBJ databases">
        <title>Genome Sequence of Xylaria curta.</title>
        <authorList>
            <person name="Buettner E."/>
        </authorList>
    </citation>
    <scope>NUCLEOTIDE SEQUENCE</scope>
    <source>
        <strain evidence="1">Babe10</strain>
    </source>
</reference>
<evidence type="ECO:0000313" key="1">
    <source>
        <dbReference type="EMBL" id="KAJ2987224.1"/>
    </source>
</evidence>
<name>A0ACC1P6W0_9PEZI</name>
<protein>
    <submittedName>
        <fullName evidence="1">Uncharacterized protein</fullName>
    </submittedName>
</protein>
<evidence type="ECO:0000313" key="2">
    <source>
        <dbReference type="Proteomes" id="UP001143856"/>
    </source>
</evidence>